<dbReference type="PROSITE" id="PS50238">
    <property type="entry name" value="RHOGAP"/>
    <property type="match status" value="1"/>
</dbReference>
<dbReference type="InterPro" id="IPR000198">
    <property type="entry name" value="RhoGAP_dom"/>
</dbReference>
<dbReference type="SMART" id="SM00128">
    <property type="entry name" value="IPPc"/>
    <property type="match status" value="1"/>
</dbReference>
<dbReference type="Pfam" id="PF00620">
    <property type="entry name" value="RhoGAP"/>
    <property type="match status" value="1"/>
</dbReference>
<feature type="domain" description="Rho-GAP" evidence="5">
    <location>
        <begin position="514"/>
        <end position="697"/>
    </location>
</feature>
<dbReference type="SMART" id="SM00324">
    <property type="entry name" value="RhoGAP"/>
    <property type="match status" value="1"/>
</dbReference>
<dbReference type="GO" id="GO:0046856">
    <property type="term" value="P:phosphatidylinositol dephosphorylation"/>
    <property type="evidence" value="ECO:0007669"/>
    <property type="project" value="InterPro"/>
</dbReference>
<organism evidence="6 7">
    <name type="scientific">Ramazzottius varieornatus</name>
    <name type="common">Water bear</name>
    <name type="synonym">Tardigrade</name>
    <dbReference type="NCBI Taxonomy" id="947166"/>
    <lineage>
        <taxon>Eukaryota</taxon>
        <taxon>Metazoa</taxon>
        <taxon>Ecdysozoa</taxon>
        <taxon>Tardigrada</taxon>
        <taxon>Eutardigrada</taxon>
        <taxon>Parachela</taxon>
        <taxon>Hypsibioidea</taxon>
        <taxon>Ramazzottiidae</taxon>
        <taxon>Ramazzottius</taxon>
    </lineage>
</organism>
<reference evidence="6 7" key="1">
    <citation type="journal article" date="2016" name="Nat. Commun.">
        <title>Extremotolerant tardigrade genome and improved radiotolerance of human cultured cells by tardigrade-unique protein.</title>
        <authorList>
            <person name="Hashimoto T."/>
            <person name="Horikawa D.D."/>
            <person name="Saito Y."/>
            <person name="Kuwahara H."/>
            <person name="Kozuka-Hata H."/>
            <person name="Shin-I T."/>
            <person name="Minakuchi Y."/>
            <person name="Ohishi K."/>
            <person name="Motoyama A."/>
            <person name="Aizu T."/>
            <person name="Enomoto A."/>
            <person name="Kondo K."/>
            <person name="Tanaka S."/>
            <person name="Hara Y."/>
            <person name="Koshikawa S."/>
            <person name="Sagara H."/>
            <person name="Miura T."/>
            <person name="Yokobori S."/>
            <person name="Miyagawa K."/>
            <person name="Suzuki Y."/>
            <person name="Kubo T."/>
            <person name="Oyama M."/>
            <person name="Kohara Y."/>
            <person name="Fujiyama A."/>
            <person name="Arakawa K."/>
            <person name="Katayama T."/>
            <person name="Toyoda A."/>
            <person name="Kunieda T."/>
        </authorList>
    </citation>
    <scope>NUCLEOTIDE SEQUENCE [LARGE SCALE GENOMIC DNA]</scope>
    <source>
        <strain evidence="6 7">YOKOZUNA-1</strain>
    </source>
</reference>
<dbReference type="InterPro" id="IPR046985">
    <property type="entry name" value="IP5"/>
</dbReference>
<dbReference type="InterPro" id="IPR048869">
    <property type="entry name" value="OCRL-1_2_ASH"/>
</dbReference>
<dbReference type="InterPro" id="IPR008936">
    <property type="entry name" value="Rho_GTPase_activation_prot"/>
</dbReference>
<accession>A0A1D1WBS3</accession>
<evidence type="ECO:0000256" key="2">
    <source>
        <dbReference type="ARBA" id="ARBA00004580"/>
    </source>
</evidence>
<comment type="caution">
    <text evidence="6">The sequence shown here is derived from an EMBL/GenBank/DDBJ whole genome shotgun (WGS) entry which is preliminary data.</text>
</comment>
<evidence type="ECO:0000256" key="4">
    <source>
        <dbReference type="ARBA" id="ARBA00023329"/>
    </source>
</evidence>
<dbReference type="Gene3D" id="1.10.555.10">
    <property type="entry name" value="Rho GTPase activation protein"/>
    <property type="match status" value="1"/>
</dbReference>
<dbReference type="PANTHER" id="PTHR11200">
    <property type="entry name" value="INOSITOL 5-PHOSPHATASE"/>
    <property type="match status" value="1"/>
</dbReference>
<dbReference type="InterPro" id="IPR000300">
    <property type="entry name" value="IPPc"/>
</dbReference>
<evidence type="ECO:0000313" key="6">
    <source>
        <dbReference type="EMBL" id="GAV09784.1"/>
    </source>
</evidence>
<dbReference type="STRING" id="947166.A0A1D1WBS3"/>
<dbReference type="Gene3D" id="3.60.10.10">
    <property type="entry name" value="Endonuclease/exonuclease/phosphatase"/>
    <property type="match status" value="1"/>
</dbReference>
<comment type="subcellular location">
    <subcellularLocation>
        <location evidence="2">Cytoplasmic vesicle</location>
        <location evidence="2">Phagosome membrane</location>
    </subcellularLocation>
    <subcellularLocation>
        <location evidence="1">Early endosome membrane</location>
    </subcellularLocation>
</comment>
<evidence type="ECO:0000259" key="5">
    <source>
        <dbReference type="PROSITE" id="PS50238"/>
    </source>
</evidence>
<dbReference type="FunFam" id="2.60.40.10:FF:000132">
    <property type="entry name" value="Inositol polyphosphate 5-phosphatase OCRL-1 isoform b"/>
    <property type="match status" value="1"/>
</dbReference>
<dbReference type="SUPFAM" id="SSF56219">
    <property type="entry name" value="DNase I-like"/>
    <property type="match status" value="1"/>
</dbReference>
<sequence>MSRNGETAMNRLDQMKSRELLVEERMSLRQEDFTAMSKYLFFFGTWNVNGQSPRSREPLEPWLTNFDGQPHVYVVGFQELDLDKRAYVYEASIREVEWLKAVENTISKKGRYKLARSIRLVGMMLVIYVLEEDIEYVTNVAAAAVGTGIMGWMGNKGAVSVRLEFHGSHLCFICAHFAAHTEEVERRNEDYRNICERMVFTHLEYPKRIKEHDMIFWVGDFNYRIAISRHEAHKILQGDLPSLLKDLADHDQLQLQMTHQKVFHGYKEGKIKFRPTYKYDMGTDMWDSSEKARVPSWCDRILWKCKDGEQVEQLMYTSVKDLRLSDHKPVMALFDVGIRVVDKPKKKKVYETVLKEIDKEENSFIPQANVDRQDFKLGEITFIQQVEHTLTVANTGQVPIIFEFIPALGKESYCKDWLKITPNKSNISQGEVCYVELQVCVDKKSAAKLTTGAEKLEDILILHLDRGKDFFISLQGEYISSCFGMNLEALAARTTPVRPHLFVKTEQLISFDTPDLTFASKVALSPPAHIPVEVWMLLCHLYTSSTDIPDLFLQPGLPEEVEKIRDHLDARLPLPLPGSGHSVAEALLLLFDALPEPLVPFKLYNECLEASASWPTAKVVLEKFPKTHRETFKAFMVLLRKLQPRWEQHSSTDLGTLEILADLVLKPSVEVNKNMAIMGAIGKGAMKQAISRKKTAFLHMFLVNRLDDEPIIPSSLSQTGAATSDNGLAALPQSRSVVTFPVTFTD</sequence>
<keyword evidence="3" id="KW-0967">Endosome</keyword>
<keyword evidence="7" id="KW-1185">Reference proteome</keyword>
<evidence type="ECO:0000256" key="3">
    <source>
        <dbReference type="ARBA" id="ARBA00022753"/>
    </source>
</evidence>
<dbReference type="InterPro" id="IPR036691">
    <property type="entry name" value="Endo/exonu/phosph_ase_sf"/>
</dbReference>
<dbReference type="InterPro" id="IPR013783">
    <property type="entry name" value="Ig-like_fold"/>
</dbReference>
<dbReference type="Pfam" id="PF22669">
    <property type="entry name" value="Exo_endo_phos2"/>
    <property type="match status" value="1"/>
</dbReference>
<protein>
    <recommendedName>
        <fullName evidence="5">Rho-GAP domain-containing protein</fullName>
    </recommendedName>
</protein>
<name>A0A1D1WBS3_RAMVA</name>
<proteinExistence type="predicted"/>
<dbReference type="GO" id="GO:0007165">
    <property type="term" value="P:signal transduction"/>
    <property type="evidence" value="ECO:0007669"/>
    <property type="project" value="InterPro"/>
</dbReference>
<keyword evidence="4" id="KW-0968">Cytoplasmic vesicle</keyword>
<dbReference type="PANTHER" id="PTHR11200:SF300">
    <property type="entry name" value="TYPE II INOSITOL 1,4,5-TRISPHOSPHATE 5-PHOSPHATASE"/>
    <property type="match status" value="1"/>
</dbReference>
<dbReference type="GO" id="GO:0030670">
    <property type="term" value="C:phagocytic vesicle membrane"/>
    <property type="evidence" value="ECO:0007669"/>
    <property type="project" value="UniProtKB-SubCell"/>
</dbReference>
<dbReference type="GO" id="GO:0031901">
    <property type="term" value="C:early endosome membrane"/>
    <property type="evidence" value="ECO:0007669"/>
    <property type="project" value="UniProtKB-SubCell"/>
</dbReference>
<evidence type="ECO:0000313" key="7">
    <source>
        <dbReference type="Proteomes" id="UP000186922"/>
    </source>
</evidence>
<gene>
    <name evidence="6" type="primary">RvY_19268-1</name>
    <name evidence="6" type="synonym">RvY_19268.1</name>
    <name evidence="6" type="ORF">RvY_19268</name>
</gene>
<dbReference type="SUPFAM" id="SSF48350">
    <property type="entry name" value="GTPase activation domain, GAP"/>
    <property type="match status" value="1"/>
</dbReference>
<dbReference type="GO" id="GO:0004439">
    <property type="term" value="F:phosphatidylinositol-4,5-bisphosphate 5-phosphatase activity"/>
    <property type="evidence" value="ECO:0007669"/>
    <property type="project" value="TreeGrafter"/>
</dbReference>
<dbReference type="AlphaFoldDB" id="A0A1D1WBS3"/>
<evidence type="ECO:0000256" key="1">
    <source>
        <dbReference type="ARBA" id="ARBA00004146"/>
    </source>
</evidence>
<dbReference type="EMBL" id="BDGG01000027">
    <property type="protein sequence ID" value="GAV09784.1"/>
    <property type="molecule type" value="Genomic_DNA"/>
</dbReference>
<dbReference type="Proteomes" id="UP000186922">
    <property type="component" value="Unassembled WGS sequence"/>
</dbReference>
<dbReference type="OrthoDB" id="7862313at2759"/>
<dbReference type="Pfam" id="PF21310">
    <property type="entry name" value="OCRL-like_ASH"/>
    <property type="match status" value="1"/>
</dbReference>
<dbReference type="Gene3D" id="2.60.40.10">
    <property type="entry name" value="Immunoglobulins"/>
    <property type="match status" value="1"/>
</dbReference>